<dbReference type="PANTHER" id="PTHR35400:SF3">
    <property type="entry name" value="SLL1072 PROTEIN"/>
    <property type="match status" value="1"/>
</dbReference>
<dbReference type="STRING" id="260086.SAMN05216207_102318"/>
<dbReference type="RefSeq" id="WP_093347421.1">
    <property type="nucleotide sequence ID" value="NZ_FOUY01000023.1"/>
</dbReference>
<protein>
    <submittedName>
        <fullName evidence="2">Endonuclease, Uma2 family (Restriction endonuclease fold)</fullName>
    </submittedName>
</protein>
<dbReference type="Pfam" id="PF05685">
    <property type="entry name" value="Uma2"/>
    <property type="match status" value="1"/>
</dbReference>
<dbReference type="InterPro" id="IPR011335">
    <property type="entry name" value="Restrct_endonuc-II-like"/>
</dbReference>
<dbReference type="EMBL" id="FOUY01000023">
    <property type="protein sequence ID" value="SFN86434.1"/>
    <property type="molecule type" value="Genomic_DNA"/>
</dbReference>
<dbReference type="AlphaFoldDB" id="A0A1I5CHQ1"/>
<reference evidence="2 3" key="1">
    <citation type="submission" date="2016-10" db="EMBL/GenBank/DDBJ databases">
        <authorList>
            <person name="de Groot N.N."/>
        </authorList>
    </citation>
    <scope>NUCLEOTIDE SEQUENCE [LARGE SCALE GENOMIC DNA]</scope>
    <source>
        <strain evidence="2 3">CGMCC 4.1877</strain>
    </source>
</reference>
<keyword evidence="2" id="KW-0378">Hydrolase</keyword>
<dbReference type="InterPro" id="IPR012296">
    <property type="entry name" value="Nuclease_put_TT1808"/>
</dbReference>
<dbReference type="OrthoDB" id="9799703at2"/>
<dbReference type="CDD" id="cd06260">
    <property type="entry name" value="DUF820-like"/>
    <property type="match status" value="1"/>
</dbReference>
<organism evidence="2 3">
    <name type="scientific">Pseudonocardia ammonioxydans</name>
    <dbReference type="NCBI Taxonomy" id="260086"/>
    <lineage>
        <taxon>Bacteria</taxon>
        <taxon>Bacillati</taxon>
        <taxon>Actinomycetota</taxon>
        <taxon>Actinomycetes</taxon>
        <taxon>Pseudonocardiales</taxon>
        <taxon>Pseudonocardiaceae</taxon>
        <taxon>Pseudonocardia</taxon>
    </lineage>
</organism>
<dbReference type="SUPFAM" id="SSF52980">
    <property type="entry name" value="Restriction endonuclease-like"/>
    <property type="match status" value="1"/>
</dbReference>
<dbReference type="Proteomes" id="UP000199614">
    <property type="component" value="Unassembled WGS sequence"/>
</dbReference>
<keyword evidence="3" id="KW-1185">Reference proteome</keyword>
<evidence type="ECO:0000313" key="2">
    <source>
        <dbReference type="EMBL" id="SFN86434.1"/>
    </source>
</evidence>
<keyword evidence="2" id="KW-0255">Endonuclease</keyword>
<dbReference type="InterPro" id="IPR008538">
    <property type="entry name" value="Uma2"/>
</dbReference>
<dbReference type="PANTHER" id="PTHR35400">
    <property type="entry name" value="SLR1083 PROTEIN"/>
    <property type="match status" value="1"/>
</dbReference>
<keyword evidence="2" id="KW-0540">Nuclease</keyword>
<evidence type="ECO:0000259" key="1">
    <source>
        <dbReference type="Pfam" id="PF05685"/>
    </source>
</evidence>
<evidence type="ECO:0000313" key="3">
    <source>
        <dbReference type="Proteomes" id="UP000199614"/>
    </source>
</evidence>
<dbReference type="GO" id="GO:0004519">
    <property type="term" value="F:endonuclease activity"/>
    <property type="evidence" value="ECO:0007669"/>
    <property type="project" value="UniProtKB-KW"/>
</dbReference>
<proteinExistence type="predicted"/>
<sequence>MSALPLPPQRLLTTAEFAELPDEAEARYELQEGSIVMSPRPRPRHQLCLGRLVARLAEQLPEELEVLPEVDVDLELTPASRPGFVRAPDLVVVRREVLGRVEDRGLIRACEVVLAVEITSPGTSRMDTVVKHGEYADAGIPHYWIVTLDDSVALTRCHLGGEFGYVDAAPARGRISFDEPFPVVLDLAALL</sequence>
<name>A0A1I5CHQ1_PSUAM</name>
<feature type="domain" description="Putative restriction endonuclease" evidence="1">
    <location>
        <begin position="15"/>
        <end position="150"/>
    </location>
</feature>
<dbReference type="Gene3D" id="3.90.1570.10">
    <property type="entry name" value="tt1808, chain A"/>
    <property type="match status" value="1"/>
</dbReference>
<gene>
    <name evidence="2" type="ORF">SAMN05216207_102318</name>
</gene>
<accession>A0A1I5CHQ1</accession>